<evidence type="ECO:0000256" key="3">
    <source>
        <dbReference type="ARBA" id="ARBA00012132"/>
    </source>
</evidence>
<feature type="transmembrane region" description="Helical" evidence="10">
    <location>
        <begin position="84"/>
        <end position="101"/>
    </location>
</feature>
<evidence type="ECO:0000313" key="12">
    <source>
        <dbReference type="Proteomes" id="UP001458880"/>
    </source>
</evidence>
<organism evidence="11 12">
    <name type="scientific">Popillia japonica</name>
    <name type="common">Japanese beetle</name>
    <dbReference type="NCBI Taxonomy" id="7064"/>
    <lineage>
        <taxon>Eukaryota</taxon>
        <taxon>Metazoa</taxon>
        <taxon>Ecdysozoa</taxon>
        <taxon>Arthropoda</taxon>
        <taxon>Hexapoda</taxon>
        <taxon>Insecta</taxon>
        <taxon>Pterygota</taxon>
        <taxon>Neoptera</taxon>
        <taxon>Endopterygota</taxon>
        <taxon>Coleoptera</taxon>
        <taxon>Polyphaga</taxon>
        <taxon>Scarabaeiformia</taxon>
        <taxon>Scarabaeidae</taxon>
        <taxon>Rutelinae</taxon>
        <taxon>Popillia</taxon>
    </lineage>
</organism>
<dbReference type="AlphaFoldDB" id="A0AAW1J0M7"/>
<keyword evidence="7" id="KW-0256">Endoplasmic reticulum</keyword>
<keyword evidence="8 10" id="KW-1133">Transmembrane helix</keyword>
<dbReference type="EMBL" id="JASPKY010000449">
    <property type="protein sequence ID" value="KAK9696494.1"/>
    <property type="molecule type" value="Genomic_DNA"/>
</dbReference>
<comment type="caution">
    <text evidence="11">The sequence shown here is derived from an EMBL/GenBank/DDBJ whole genome shotgun (WGS) entry which is preliminary data.</text>
</comment>
<evidence type="ECO:0000256" key="9">
    <source>
        <dbReference type="ARBA" id="ARBA00023136"/>
    </source>
</evidence>
<keyword evidence="12" id="KW-1185">Reference proteome</keyword>
<comment type="subcellular location">
    <subcellularLocation>
        <location evidence="1">Endoplasmic reticulum membrane</location>
        <topology evidence="1">Multi-pass membrane protein</topology>
    </subcellularLocation>
</comment>
<keyword evidence="4" id="KW-0808">Transferase</keyword>
<dbReference type="GO" id="GO:0004168">
    <property type="term" value="F:dolichol kinase activity"/>
    <property type="evidence" value="ECO:0007669"/>
    <property type="project" value="UniProtKB-EC"/>
</dbReference>
<protein>
    <recommendedName>
        <fullName evidence="3">dolichol kinase</fullName>
        <ecNumber evidence="3">2.7.1.108</ecNumber>
    </recommendedName>
</protein>
<dbReference type="InterPro" id="IPR032974">
    <property type="entry name" value="Polypren_kinase"/>
</dbReference>
<dbReference type="GO" id="GO:0005789">
    <property type="term" value="C:endoplasmic reticulum membrane"/>
    <property type="evidence" value="ECO:0007669"/>
    <property type="project" value="UniProtKB-SubCell"/>
</dbReference>
<evidence type="ECO:0000256" key="4">
    <source>
        <dbReference type="ARBA" id="ARBA00022679"/>
    </source>
</evidence>
<evidence type="ECO:0000256" key="6">
    <source>
        <dbReference type="ARBA" id="ARBA00022777"/>
    </source>
</evidence>
<feature type="transmembrane region" description="Helical" evidence="10">
    <location>
        <begin position="178"/>
        <end position="198"/>
    </location>
</feature>
<evidence type="ECO:0000256" key="1">
    <source>
        <dbReference type="ARBA" id="ARBA00004477"/>
    </source>
</evidence>
<evidence type="ECO:0000256" key="10">
    <source>
        <dbReference type="SAM" id="Phobius"/>
    </source>
</evidence>
<name>A0AAW1J0M7_POPJA</name>
<keyword evidence="6" id="KW-0418">Kinase</keyword>
<dbReference type="PANTHER" id="PTHR13205">
    <property type="entry name" value="TRANSMEMBRANE PROTEIN 15-RELATED"/>
    <property type="match status" value="1"/>
</dbReference>
<evidence type="ECO:0000256" key="5">
    <source>
        <dbReference type="ARBA" id="ARBA00022692"/>
    </source>
</evidence>
<evidence type="ECO:0000313" key="11">
    <source>
        <dbReference type="EMBL" id="KAK9696494.1"/>
    </source>
</evidence>
<keyword evidence="5 10" id="KW-0812">Transmembrane</keyword>
<reference evidence="11 12" key="1">
    <citation type="journal article" date="2024" name="BMC Genomics">
        <title>De novo assembly and annotation of Popillia japonica's genome with initial clues to its potential as an invasive pest.</title>
        <authorList>
            <person name="Cucini C."/>
            <person name="Boschi S."/>
            <person name="Funari R."/>
            <person name="Cardaioli E."/>
            <person name="Iannotti N."/>
            <person name="Marturano G."/>
            <person name="Paoli F."/>
            <person name="Bruttini M."/>
            <person name="Carapelli A."/>
            <person name="Frati F."/>
            <person name="Nardi F."/>
        </authorList>
    </citation>
    <scope>NUCLEOTIDE SEQUENCE [LARGE SCALE GENOMIC DNA]</scope>
    <source>
        <strain evidence="11">DMR45628</strain>
    </source>
</reference>
<dbReference type="GO" id="GO:0043048">
    <property type="term" value="P:dolichyl monophosphate biosynthetic process"/>
    <property type="evidence" value="ECO:0007669"/>
    <property type="project" value="TreeGrafter"/>
</dbReference>
<proteinExistence type="inferred from homology"/>
<feature type="transmembrane region" description="Helical" evidence="10">
    <location>
        <begin position="60"/>
        <end position="78"/>
    </location>
</feature>
<evidence type="ECO:0000256" key="2">
    <source>
        <dbReference type="ARBA" id="ARBA00010794"/>
    </source>
</evidence>
<keyword evidence="9 10" id="KW-0472">Membrane</keyword>
<feature type="transmembrane region" description="Helical" evidence="10">
    <location>
        <begin position="210"/>
        <end position="229"/>
    </location>
</feature>
<dbReference type="EC" id="2.7.1.108" evidence="3"/>
<dbReference type="Proteomes" id="UP001458880">
    <property type="component" value="Unassembled WGS sequence"/>
</dbReference>
<feature type="transmembrane region" description="Helical" evidence="10">
    <location>
        <begin position="20"/>
        <end position="39"/>
    </location>
</feature>
<evidence type="ECO:0000256" key="7">
    <source>
        <dbReference type="ARBA" id="ARBA00022824"/>
    </source>
</evidence>
<gene>
    <name evidence="11" type="ORF">QE152_g31862</name>
</gene>
<comment type="similarity">
    <text evidence="2">Belongs to the polyprenol kinase family.</text>
</comment>
<sequence>MKTFSKSQEELIKVRPNAENGLWLGLLLPIAIISSYIKYSNESSSLYRSCFLFTLVNKRYFIFPTVAVSCIFHIFNHGTFLCCYSGILSSIGFYTIYMFSLRKCPWSFTLGEALFCAQGFTIFLYSTLINLYNAIYSPLKTDLQISTIVIQLLRNLNIPPLGTSLQDGFMVFSDEKDVGNVALTPMYLLVGCAIPLWVHPIPCDVTNSAMFNILPLISGLLSVGIGDTMASYVGKSFGKHKWAGSNKTIEGTVACMLSQFLTVYLLFKLGYYNLQQNDVIRISVAVITVALVEAKTTQVDNIVLPLLMYSILL</sequence>
<accession>A0AAW1J0M7</accession>
<dbReference type="PANTHER" id="PTHR13205:SF15">
    <property type="entry name" value="DOLICHOL KINASE"/>
    <property type="match status" value="1"/>
</dbReference>
<feature type="transmembrane region" description="Helical" evidence="10">
    <location>
        <begin position="113"/>
        <end position="135"/>
    </location>
</feature>
<evidence type="ECO:0000256" key="8">
    <source>
        <dbReference type="ARBA" id="ARBA00022989"/>
    </source>
</evidence>